<evidence type="ECO:0000313" key="2">
    <source>
        <dbReference type="Proteomes" id="UP001628091"/>
    </source>
</evidence>
<gene>
    <name evidence="1" type="ORF">PPNSA23_09960</name>
</gene>
<name>A0ABQ0GWM5_9HYPH</name>
<evidence type="ECO:0000313" key="1">
    <source>
        <dbReference type="EMBL" id="GAB1581053.1"/>
    </source>
</evidence>
<protein>
    <submittedName>
        <fullName evidence="1">Uncharacterized protein</fullName>
    </submittedName>
</protein>
<reference evidence="1 2" key="1">
    <citation type="submission" date="2024-10" db="EMBL/GenBank/DDBJ databases">
        <title>Isolation, draft genome sequencing and identification of Phyllobacterium sp. NSA23, isolated from leaf soil.</title>
        <authorList>
            <person name="Akita H."/>
        </authorList>
    </citation>
    <scope>NUCLEOTIDE SEQUENCE [LARGE SCALE GENOMIC DNA]</scope>
    <source>
        <strain evidence="1 2">NSA23</strain>
    </source>
</reference>
<accession>A0ABQ0GWM5</accession>
<proteinExistence type="predicted"/>
<dbReference type="Proteomes" id="UP001628091">
    <property type="component" value="Unassembled WGS sequence"/>
</dbReference>
<dbReference type="EMBL" id="BAAFZP010000001">
    <property type="protein sequence ID" value="GAB1581053.1"/>
    <property type="molecule type" value="Genomic_DNA"/>
</dbReference>
<keyword evidence="2" id="KW-1185">Reference proteome</keyword>
<comment type="caution">
    <text evidence="1">The sequence shown here is derived from an EMBL/GenBank/DDBJ whole genome shotgun (WGS) entry which is preliminary data.</text>
</comment>
<sequence>MAVPRAGMAMELPDRASLAAVAAWALAARSLSARAWRLLRKMSVWQATMRRAEMEQGLMVDIMAAAAAV</sequence>
<organism evidence="1 2">
    <name type="scientific">Phyllobacterium phragmitis</name>
    <dbReference type="NCBI Taxonomy" id="2670329"/>
    <lineage>
        <taxon>Bacteria</taxon>
        <taxon>Pseudomonadati</taxon>
        <taxon>Pseudomonadota</taxon>
        <taxon>Alphaproteobacteria</taxon>
        <taxon>Hyphomicrobiales</taxon>
        <taxon>Phyllobacteriaceae</taxon>
        <taxon>Phyllobacterium</taxon>
    </lineage>
</organism>